<name>A0A1S1KL90_9MYCO</name>
<dbReference type="SUPFAM" id="SSF55729">
    <property type="entry name" value="Acyl-CoA N-acyltransferases (Nat)"/>
    <property type="match status" value="1"/>
</dbReference>
<keyword evidence="2" id="KW-0808">Transferase</keyword>
<dbReference type="PROSITE" id="PS51186">
    <property type="entry name" value="GNAT"/>
    <property type="match status" value="1"/>
</dbReference>
<evidence type="ECO:0000313" key="2">
    <source>
        <dbReference type="EMBL" id="OHU08064.1"/>
    </source>
</evidence>
<dbReference type="PANTHER" id="PTHR42791:SF1">
    <property type="entry name" value="N-ACETYLTRANSFERASE DOMAIN-CONTAINING PROTEIN"/>
    <property type="match status" value="1"/>
</dbReference>
<proteinExistence type="predicted"/>
<dbReference type="AlphaFoldDB" id="A0A1S1KL90"/>
<dbReference type="PANTHER" id="PTHR42791">
    <property type="entry name" value="GNAT FAMILY ACETYLTRANSFERASE"/>
    <property type="match status" value="1"/>
</dbReference>
<reference evidence="2 3" key="1">
    <citation type="submission" date="2016-10" db="EMBL/GenBank/DDBJ databases">
        <title>Evaluation of Human, Animal and Environmental Mycobacterium chelonae Isolates by Core Genome Phylogenomic Analysis, Targeted Gene Comparison, and Anti-microbial Susceptibility Patterns: A Tale of Mistaken Identities.</title>
        <authorList>
            <person name="Fogelson S.B."/>
            <person name="Camus A.C."/>
            <person name="Lorenz W."/>
            <person name="Vasireddy R."/>
            <person name="Vasireddy S."/>
            <person name="Smith T."/>
            <person name="Brown-Elliott B.A."/>
            <person name="Wallace R.J.Jr."/>
            <person name="Hasan N.A."/>
            <person name="Reischl U."/>
            <person name="Sanchez S."/>
        </authorList>
    </citation>
    <scope>NUCLEOTIDE SEQUENCE [LARGE SCALE GENOMIC DNA]</scope>
    <source>
        <strain evidence="2 3">24999</strain>
    </source>
</reference>
<protein>
    <submittedName>
        <fullName evidence="2">GNAT family N-acetyltransferase</fullName>
    </submittedName>
</protein>
<organism evidence="2 3">
    <name type="scientific">Mycobacterium syngnathidarum</name>
    <dbReference type="NCBI Taxonomy" id="1908205"/>
    <lineage>
        <taxon>Bacteria</taxon>
        <taxon>Bacillati</taxon>
        <taxon>Actinomycetota</taxon>
        <taxon>Actinomycetes</taxon>
        <taxon>Mycobacteriales</taxon>
        <taxon>Mycobacteriaceae</taxon>
        <taxon>Mycobacterium</taxon>
    </lineage>
</organism>
<evidence type="ECO:0000313" key="3">
    <source>
        <dbReference type="Proteomes" id="UP000179636"/>
    </source>
</evidence>
<dbReference type="Pfam" id="PF00583">
    <property type="entry name" value="Acetyltransf_1"/>
    <property type="match status" value="1"/>
</dbReference>
<dbReference type="GO" id="GO:0016747">
    <property type="term" value="F:acyltransferase activity, transferring groups other than amino-acyl groups"/>
    <property type="evidence" value="ECO:0007669"/>
    <property type="project" value="InterPro"/>
</dbReference>
<keyword evidence="3" id="KW-1185">Reference proteome</keyword>
<dbReference type="InterPro" id="IPR000182">
    <property type="entry name" value="GNAT_dom"/>
</dbReference>
<dbReference type="Gene3D" id="3.40.630.30">
    <property type="match status" value="1"/>
</dbReference>
<sequence>MCDGGRVAAVDVRPPNKSDVARLAAVLGRAFHHDPVMSWILADDARRAKGLPRMFAAITRHHFLAGGGAEVAGRDGEIGAAALWDRPGCWKQTAGEELRMLPSMVRAFGRDTRRGQQVVELMKQHHPEEPHWYLAVIGSDPTVRGGGFGHALMQSRLDRVDAEHAPAYLESSNPDNIPYYLRFGFEVTGEIVLPDGGPIMTAMWRAPR</sequence>
<dbReference type="STRING" id="1908205.BKG60_08125"/>
<comment type="caution">
    <text evidence="2">The sequence shown here is derived from an EMBL/GenBank/DDBJ whole genome shotgun (WGS) entry which is preliminary data.</text>
</comment>
<accession>A0A1S1KL90</accession>
<dbReference type="EMBL" id="MLHV01000001">
    <property type="protein sequence ID" value="OHU08064.1"/>
    <property type="molecule type" value="Genomic_DNA"/>
</dbReference>
<dbReference type="InterPro" id="IPR052523">
    <property type="entry name" value="Trichothecene_AcTrans"/>
</dbReference>
<evidence type="ECO:0000259" key="1">
    <source>
        <dbReference type="PROSITE" id="PS51186"/>
    </source>
</evidence>
<dbReference type="InterPro" id="IPR016181">
    <property type="entry name" value="Acyl_CoA_acyltransferase"/>
</dbReference>
<feature type="domain" description="N-acetyltransferase" evidence="1">
    <location>
        <begin position="10"/>
        <end position="208"/>
    </location>
</feature>
<gene>
    <name evidence="2" type="ORF">BKG61_01605</name>
</gene>
<dbReference type="Proteomes" id="UP000179636">
    <property type="component" value="Unassembled WGS sequence"/>
</dbReference>